<evidence type="ECO:0000256" key="2">
    <source>
        <dbReference type="ARBA" id="ARBA00022771"/>
    </source>
</evidence>
<keyword evidence="2" id="KW-0863">Zinc-finger</keyword>
<keyword evidence="8" id="KW-0539">Nucleus</keyword>
<organism evidence="10 11">
    <name type="scientific">Rotaria sordida</name>
    <dbReference type="NCBI Taxonomy" id="392033"/>
    <lineage>
        <taxon>Eukaryota</taxon>
        <taxon>Metazoa</taxon>
        <taxon>Spiralia</taxon>
        <taxon>Gnathifera</taxon>
        <taxon>Rotifera</taxon>
        <taxon>Eurotatoria</taxon>
        <taxon>Bdelloidea</taxon>
        <taxon>Philodinida</taxon>
        <taxon>Philodinidae</taxon>
        <taxon>Rotaria</taxon>
    </lineage>
</organism>
<dbReference type="InterPro" id="IPR013088">
    <property type="entry name" value="Znf_NHR/GATA"/>
</dbReference>
<evidence type="ECO:0000256" key="1">
    <source>
        <dbReference type="ARBA" id="ARBA00022723"/>
    </source>
</evidence>
<proteinExistence type="predicted"/>
<dbReference type="OrthoDB" id="9994469at2759"/>
<keyword evidence="4" id="KW-0805">Transcription regulation</keyword>
<evidence type="ECO:0000256" key="3">
    <source>
        <dbReference type="ARBA" id="ARBA00022833"/>
    </source>
</evidence>
<dbReference type="PROSITE" id="PS51030">
    <property type="entry name" value="NUCLEAR_REC_DBD_2"/>
    <property type="match status" value="1"/>
</dbReference>
<dbReference type="AlphaFoldDB" id="A0A814GYH3"/>
<dbReference type="GO" id="GO:0030154">
    <property type="term" value="P:cell differentiation"/>
    <property type="evidence" value="ECO:0007669"/>
    <property type="project" value="TreeGrafter"/>
</dbReference>
<dbReference type="GO" id="GO:0000122">
    <property type="term" value="P:negative regulation of transcription by RNA polymerase II"/>
    <property type="evidence" value="ECO:0007669"/>
    <property type="project" value="TreeGrafter"/>
</dbReference>
<evidence type="ECO:0000256" key="5">
    <source>
        <dbReference type="ARBA" id="ARBA00023125"/>
    </source>
</evidence>
<evidence type="ECO:0000313" key="10">
    <source>
        <dbReference type="EMBL" id="CAF1002690.1"/>
    </source>
</evidence>
<dbReference type="GO" id="GO:0045944">
    <property type="term" value="P:positive regulation of transcription by RNA polymerase II"/>
    <property type="evidence" value="ECO:0007669"/>
    <property type="project" value="TreeGrafter"/>
</dbReference>
<dbReference type="Pfam" id="PF00105">
    <property type="entry name" value="zf-C4"/>
    <property type="match status" value="1"/>
</dbReference>
<reference evidence="10" key="1">
    <citation type="submission" date="2021-02" db="EMBL/GenBank/DDBJ databases">
        <authorList>
            <person name="Nowell W R."/>
        </authorList>
    </citation>
    <scope>NUCLEOTIDE SEQUENCE</scope>
</reference>
<dbReference type="InterPro" id="IPR050234">
    <property type="entry name" value="Nuclear_hormone_rcpt_NR1"/>
</dbReference>
<evidence type="ECO:0000256" key="8">
    <source>
        <dbReference type="ARBA" id="ARBA00023242"/>
    </source>
</evidence>
<dbReference type="PROSITE" id="PS51257">
    <property type="entry name" value="PROKAR_LIPOPROTEIN"/>
    <property type="match status" value="1"/>
</dbReference>
<accession>A0A814GYH3</accession>
<feature type="domain" description="Nuclear receptor" evidence="9">
    <location>
        <begin position="11"/>
        <end position="87"/>
    </location>
</feature>
<keyword evidence="7" id="KW-0675">Receptor</keyword>
<dbReference type="Proteomes" id="UP000663882">
    <property type="component" value="Unassembled WGS sequence"/>
</dbReference>
<evidence type="ECO:0000256" key="6">
    <source>
        <dbReference type="ARBA" id="ARBA00023163"/>
    </source>
</evidence>
<dbReference type="GO" id="GO:0004879">
    <property type="term" value="F:nuclear receptor activity"/>
    <property type="evidence" value="ECO:0007669"/>
    <property type="project" value="TreeGrafter"/>
</dbReference>
<gene>
    <name evidence="10" type="ORF">RFH988_LOCUS14261</name>
</gene>
<evidence type="ECO:0000256" key="4">
    <source>
        <dbReference type="ARBA" id="ARBA00023015"/>
    </source>
</evidence>
<dbReference type="SUPFAM" id="SSF48508">
    <property type="entry name" value="Nuclear receptor ligand-binding domain"/>
    <property type="match status" value="1"/>
</dbReference>
<dbReference type="PROSITE" id="PS00031">
    <property type="entry name" value="NUCLEAR_REC_DBD_1"/>
    <property type="match status" value="1"/>
</dbReference>
<dbReference type="GO" id="GO:0008270">
    <property type="term" value="F:zinc ion binding"/>
    <property type="evidence" value="ECO:0007669"/>
    <property type="project" value="UniProtKB-KW"/>
</dbReference>
<keyword evidence="5" id="KW-0238">DNA-binding</keyword>
<dbReference type="PANTHER" id="PTHR24082">
    <property type="entry name" value="NUCLEAR HORMONE RECEPTOR"/>
    <property type="match status" value="1"/>
</dbReference>
<keyword evidence="3" id="KW-0862">Zinc</keyword>
<protein>
    <recommendedName>
        <fullName evidence="9">Nuclear receptor domain-containing protein</fullName>
    </recommendedName>
</protein>
<dbReference type="InterPro" id="IPR001628">
    <property type="entry name" value="Znf_hrmn_rcpt"/>
</dbReference>
<dbReference type="PANTHER" id="PTHR24082:SF507">
    <property type="entry name" value="BILE ACID RECEPTOR-RELATED"/>
    <property type="match status" value="1"/>
</dbReference>
<evidence type="ECO:0000256" key="7">
    <source>
        <dbReference type="ARBA" id="ARBA00023170"/>
    </source>
</evidence>
<dbReference type="PRINTS" id="PR00047">
    <property type="entry name" value="STROIDFINGER"/>
</dbReference>
<sequence length="384" mass="44513">MNRKRQSTIVLRECKICEAPAQYSYYGVIACSPCKIFFKRNAERGQKVLKCNSDDHCEINSNNRYHCSYCRLMKCFTNGMQTEMLRSSLPKRKKKSEKEKMMTNPVETTSTALVRLNQLEQFPTLNLLRSDQSTLDVDQWNLISNLSHCYDEHSGLSIGQTYMHEQNKLPHKLRYKCASVSELYQMMFNDAQLLYKNNRDFRCLSADDRSILLHSTLSHTVTISSNFILFKIGLMNYPAYYDAVGIISHPSVISVAQRLASRLDVDIIAMKLFLAILSVSTVNYTVYSNIHPVNLSNIKQILDIQDRYIELAWRYLCYKYNHKETVKYFSNFIRLFITLTEGIVISQDVQWFTDAIDSVVQRIKQAVSIDDQTFSFSDVSPIFV</sequence>
<evidence type="ECO:0000259" key="9">
    <source>
        <dbReference type="PROSITE" id="PS51030"/>
    </source>
</evidence>
<dbReference type="GO" id="GO:0000978">
    <property type="term" value="F:RNA polymerase II cis-regulatory region sequence-specific DNA binding"/>
    <property type="evidence" value="ECO:0007669"/>
    <property type="project" value="TreeGrafter"/>
</dbReference>
<dbReference type="SUPFAM" id="SSF57716">
    <property type="entry name" value="Glucocorticoid receptor-like (DNA-binding domain)"/>
    <property type="match status" value="1"/>
</dbReference>
<dbReference type="Gene3D" id="3.30.50.10">
    <property type="entry name" value="Erythroid Transcription Factor GATA-1, subunit A"/>
    <property type="match status" value="1"/>
</dbReference>
<keyword evidence="1" id="KW-0479">Metal-binding</keyword>
<keyword evidence="6" id="KW-0804">Transcription</keyword>
<dbReference type="EMBL" id="CAJNOO010000655">
    <property type="protein sequence ID" value="CAF1002690.1"/>
    <property type="molecule type" value="Genomic_DNA"/>
</dbReference>
<name>A0A814GYH3_9BILA</name>
<dbReference type="InterPro" id="IPR035500">
    <property type="entry name" value="NHR-like_dom_sf"/>
</dbReference>
<comment type="caution">
    <text evidence="10">The sequence shown here is derived from an EMBL/GenBank/DDBJ whole genome shotgun (WGS) entry which is preliminary data.</text>
</comment>
<evidence type="ECO:0000313" key="11">
    <source>
        <dbReference type="Proteomes" id="UP000663882"/>
    </source>
</evidence>
<dbReference type="SMART" id="SM00399">
    <property type="entry name" value="ZnF_C4"/>
    <property type="match status" value="1"/>
</dbReference>